<dbReference type="EMBL" id="SGWQ01000007">
    <property type="protein sequence ID" value="RZS36406.1"/>
    <property type="molecule type" value="Genomic_DNA"/>
</dbReference>
<name>A0A4Q7KJP0_9PSEU</name>
<dbReference type="Proteomes" id="UP000294257">
    <property type="component" value="Unassembled WGS sequence"/>
</dbReference>
<gene>
    <name evidence="1" type="ORF">EV193_10787</name>
</gene>
<reference evidence="1 2" key="1">
    <citation type="submission" date="2019-02" db="EMBL/GenBank/DDBJ databases">
        <title>Genomic Encyclopedia of Type Strains, Phase IV (KMG-IV): sequencing the most valuable type-strain genomes for metagenomic binning, comparative biology and taxonomic classification.</title>
        <authorList>
            <person name="Goeker M."/>
        </authorList>
    </citation>
    <scope>NUCLEOTIDE SEQUENCE [LARGE SCALE GENOMIC DNA]</scope>
    <source>
        <strain evidence="1 2">DSM 101727</strain>
    </source>
</reference>
<proteinExistence type="predicted"/>
<dbReference type="AlphaFoldDB" id="A0A4Q7KJP0"/>
<sequence length="1106" mass="117116">MDQPTFDLHSALAAMADYPAMLRRLGVIRVIEVDLAGSGIDPSNPGGVTVSATPSWTYQAPAGNVRIAPVATPVHLTPARFALLGNGLLDAVAEKLGVAEIDVDSAATRLLDLARQLVDIALPGQAAIAAAGPLADRLTLPALRNAGLSLTQAGRAMKLRGKLAEAGKWYSATGGFTLSDAQHAVKGYVVDVWDDRTRRWHTLCARRGTYKLPGGRTFTADDEGAVSTAATAKPEAGTGTMMYLHESMVRWNGWSLVAPPVGTPVTTESPDRVPKAAPASGLPGFEVSFVPQPGTLPVLRFGRGYRFQMRAVDVIGRADPLNPTSTDFSRSVPPADKPPARHLRFDPVAAPIVVPSAPMTEGESVDIIVLRPDPGVLGFVSNLLAPLLGTPPVRHLAPPKVSVGLCEEHGMVDTAAGRPDPSKYQMLATRDRADLTAVGTVDPRQPHQRYVPGTLTVAWLPDPICRGAVVSGYPSGPVKGTFDPPLLGSWPNIQPVRLQVVEGTGDPGWNPLLRLITLPVPRGETRIVQLSSCVNAGDLPVLGQVAWMTDKGTPPDVINATRADLQAGQVWQVTPRRQLTLVNAVRTPVTAPSLVNLGNDSSTPRTPGSTVHALVGDVGVHRPSTGQIALVASRTDPVDDPAAPEPTTRTTVTRPPLREANTANAQQAPALPVDYEPDPVTGAQVSFAATHVIGDTRRHQVSYHVEGTTRYLEHFVQRGEVTFAGQEPLRLAEAGIVAGTATVRSLDGETAYREDADFDVDERAGTIKRSANSGIPDNTKVEAAIVVPPATKLSDAVTLDLPSTARPEAPQVAWVVPTFGWTETSADLGLRRTRVRGGGGLRIFLERPWYSSGAGEQLAIVLAGGGPIDPNDVQLRELVTQIGGDPVVKSEAITGSFPGIGQFPLAADGKPALSLPELAGRTPAAMVAAAVHDVQWDAERRRWACDVVLPAGRVYQPFVRLALARYQPNSLAGVELSAVAALQWAQLAPDRSATIRLHALDLTRVDLTVAGWSTSGTRAAPTVPNTVSAILQTSSVGNPGDLDWTTVGSPDGLPLTAATQPDGTTVWSSTIRLPRPRILALFRLVITEQEQHDVGGRLVYSDVIRI</sequence>
<keyword evidence="2" id="KW-1185">Reference proteome</keyword>
<dbReference type="OrthoDB" id="9148571at2"/>
<dbReference type="RefSeq" id="WP_130345910.1">
    <property type="nucleotide sequence ID" value="NZ_SGWQ01000007.1"/>
</dbReference>
<evidence type="ECO:0000313" key="2">
    <source>
        <dbReference type="Proteomes" id="UP000294257"/>
    </source>
</evidence>
<accession>A0A4Q7KJP0</accession>
<comment type="caution">
    <text evidence="1">The sequence shown here is derived from an EMBL/GenBank/DDBJ whole genome shotgun (WGS) entry which is preliminary data.</text>
</comment>
<organism evidence="1 2">
    <name type="scientific">Herbihabitans rhizosphaerae</name>
    <dbReference type="NCBI Taxonomy" id="1872711"/>
    <lineage>
        <taxon>Bacteria</taxon>
        <taxon>Bacillati</taxon>
        <taxon>Actinomycetota</taxon>
        <taxon>Actinomycetes</taxon>
        <taxon>Pseudonocardiales</taxon>
        <taxon>Pseudonocardiaceae</taxon>
        <taxon>Herbihabitans</taxon>
    </lineage>
</organism>
<evidence type="ECO:0000313" key="1">
    <source>
        <dbReference type="EMBL" id="RZS36406.1"/>
    </source>
</evidence>
<protein>
    <submittedName>
        <fullName evidence="1">Uncharacterized protein</fullName>
    </submittedName>
</protein>